<dbReference type="PANTHER" id="PTHR43161">
    <property type="entry name" value="SORBITOL DEHYDROGENASE"/>
    <property type="match status" value="1"/>
</dbReference>
<dbReference type="GO" id="GO:0000721">
    <property type="term" value="F:(R,R)-butanediol dehydrogenase activity"/>
    <property type="evidence" value="ECO:0007669"/>
    <property type="project" value="UniProtKB-EC"/>
</dbReference>
<comment type="similarity">
    <text evidence="2 6">Belongs to the zinc-containing alcohol dehydrogenase family.</text>
</comment>
<dbReference type="EC" id="1.1.1.-" evidence="8"/>
<organism evidence="8 9">
    <name type="scientific">Gordonia humi</name>
    <dbReference type="NCBI Taxonomy" id="686429"/>
    <lineage>
        <taxon>Bacteria</taxon>
        <taxon>Bacillati</taxon>
        <taxon>Actinomycetota</taxon>
        <taxon>Actinomycetes</taxon>
        <taxon>Mycobacteriales</taxon>
        <taxon>Gordoniaceae</taxon>
        <taxon>Gordonia</taxon>
    </lineage>
</organism>
<dbReference type="Gene3D" id="3.90.180.10">
    <property type="entry name" value="Medium-chain alcohol dehydrogenases, catalytic domain"/>
    <property type="match status" value="1"/>
</dbReference>
<evidence type="ECO:0000313" key="8">
    <source>
        <dbReference type="EMBL" id="MBB4135926.1"/>
    </source>
</evidence>
<evidence type="ECO:0000313" key="9">
    <source>
        <dbReference type="Proteomes" id="UP000551501"/>
    </source>
</evidence>
<evidence type="ECO:0000256" key="5">
    <source>
        <dbReference type="ARBA" id="ARBA00023002"/>
    </source>
</evidence>
<keyword evidence="9" id="KW-1185">Reference proteome</keyword>
<dbReference type="SMART" id="SM00829">
    <property type="entry name" value="PKS_ER"/>
    <property type="match status" value="1"/>
</dbReference>
<dbReference type="CDD" id="cd08233">
    <property type="entry name" value="butanediol_DH_like"/>
    <property type="match status" value="1"/>
</dbReference>
<keyword evidence="3 6" id="KW-0479">Metal-binding</keyword>
<dbReference type="InterPro" id="IPR011032">
    <property type="entry name" value="GroES-like_sf"/>
</dbReference>
<evidence type="ECO:0000256" key="4">
    <source>
        <dbReference type="ARBA" id="ARBA00022833"/>
    </source>
</evidence>
<name>A0A840F1T0_9ACTN</name>
<proteinExistence type="inferred from homology"/>
<evidence type="ECO:0000256" key="6">
    <source>
        <dbReference type="RuleBase" id="RU361277"/>
    </source>
</evidence>
<dbReference type="Gene3D" id="3.40.50.720">
    <property type="entry name" value="NAD(P)-binding Rossmann-like Domain"/>
    <property type="match status" value="1"/>
</dbReference>
<dbReference type="Pfam" id="PF00107">
    <property type="entry name" value="ADH_zinc_N"/>
    <property type="match status" value="1"/>
</dbReference>
<dbReference type="EC" id="1.1.1.4" evidence="8"/>
<reference evidence="8 9" key="1">
    <citation type="submission" date="2020-08" db="EMBL/GenBank/DDBJ databases">
        <title>Sequencing the genomes of 1000 actinobacteria strains.</title>
        <authorList>
            <person name="Klenk H.-P."/>
        </authorList>
    </citation>
    <scope>NUCLEOTIDE SEQUENCE [LARGE SCALE GENOMIC DNA]</scope>
    <source>
        <strain evidence="8 9">DSM 45298</strain>
    </source>
</reference>
<dbReference type="GO" id="GO:0008270">
    <property type="term" value="F:zinc ion binding"/>
    <property type="evidence" value="ECO:0007669"/>
    <property type="project" value="InterPro"/>
</dbReference>
<evidence type="ECO:0000256" key="3">
    <source>
        <dbReference type="ARBA" id="ARBA00022723"/>
    </source>
</evidence>
<dbReference type="RefSeq" id="WP_183370924.1">
    <property type="nucleotide sequence ID" value="NZ_BAABHL010000040.1"/>
</dbReference>
<dbReference type="AlphaFoldDB" id="A0A840F1T0"/>
<dbReference type="PANTHER" id="PTHR43161:SF26">
    <property type="entry name" value="GALACTITOL 1-PHOSPHATE 5-DEHYDROGENASE"/>
    <property type="match status" value="1"/>
</dbReference>
<keyword evidence="5 8" id="KW-0560">Oxidoreductase</keyword>
<dbReference type="InterPro" id="IPR002328">
    <property type="entry name" value="ADH_Zn_CS"/>
</dbReference>
<accession>A0A840F1T0</accession>
<dbReference type="EC" id="1.1.1.303" evidence="8"/>
<dbReference type="InterPro" id="IPR020843">
    <property type="entry name" value="ER"/>
</dbReference>
<evidence type="ECO:0000256" key="2">
    <source>
        <dbReference type="ARBA" id="ARBA00008072"/>
    </source>
</evidence>
<protein>
    <submittedName>
        <fullName evidence="8">(R,R)-butanediol dehydrogenase/meso-butanediol dehydrogenase/diacetyl reductase</fullName>
        <ecNumber evidence="8">1.1.1.-</ecNumber>
        <ecNumber evidence="8">1.1.1.303</ecNumber>
        <ecNumber evidence="8">1.1.1.4</ecNumber>
    </submittedName>
</protein>
<keyword evidence="4 6" id="KW-0862">Zinc</keyword>
<sequence length="353" mass="37344">MRAARYYARNDIRIEDVAEPQLMPGSVAIDVAWCGICGTDLHEFLEGPIFIPPTGCPHPISGEDAPVVIGHEFSGTVTALGEGVADLEVGQSVVVEPYIIADDVDTGPGQDYQLSKDMNFIGLGGRGGGLAEKIVVQRRWVHPVGDIPLDQAALIEPLSVGHHAYVRSGARAGQTAVVGGAGPIGLLTAAVLKAEGLTVFVSELSEARKEMARTTGVADEVLDPRDGDVAERVRELTGGAGADVGFECSSVPVVLDMLLDAVRPGAVIVNVSIWGHKPEVDMPTLVLKEIDLRGTIGYSNDHPATIALVQSGKIDLAPFITGRISLDTLVSEGYDQLIHHNEEHVKIIVDPRA</sequence>
<dbReference type="SUPFAM" id="SSF51735">
    <property type="entry name" value="NAD(P)-binding Rossmann-fold domains"/>
    <property type="match status" value="1"/>
</dbReference>
<dbReference type="InterPro" id="IPR013154">
    <property type="entry name" value="ADH-like_N"/>
</dbReference>
<dbReference type="GO" id="GO:0052587">
    <property type="term" value="F:diacetyl reductase ((R)-acetoin forming) (NAD+) activity"/>
    <property type="evidence" value="ECO:0007669"/>
    <property type="project" value="UniProtKB-EC"/>
</dbReference>
<dbReference type="InterPro" id="IPR013149">
    <property type="entry name" value="ADH-like_C"/>
</dbReference>
<feature type="domain" description="Enoyl reductase (ER)" evidence="7">
    <location>
        <begin position="8"/>
        <end position="349"/>
    </location>
</feature>
<dbReference type="PROSITE" id="PS00059">
    <property type="entry name" value="ADH_ZINC"/>
    <property type="match status" value="1"/>
</dbReference>
<comment type="cofactor">
    <cofactor evidence="1 6">
        <name>Zn(2+)</name>
        <dbReference type="ChEBI" id="CHEBI:29105"/>
    </cofactor>
</comment>
<comment type="caution">
    <text evidence="8">The sequence shown here is derived from an EMBL/GenBank/DDBJ whole genome shotgun (WGS) entry which is preliminary data.</text>
</comment>
<dbReference type="EMBL" id="JACIFP010000001">
    <property type="protein sequence ID" value="MBB4135926.1"/>
    <property type="molecule type" value="Genomic_DNA"/>
</dbReference>
<dbReference type="Proteomes" id="UP000551501">
    <property type="component" value="Unassembled WGS sequence"/>
</dbReference>
<dbReference type="InterPro" id="IPR036291">
    <property type="entry name" value="NAD(P)-bd_dom_sf"/>
</dbReference>
<evidence type="ECO:0000256" key="1">
    <source>
        <dbReference type="ARBA" id="ARBA00001947"/>
    </source>
</evidence>
<dbReference type="Pfam" id="PF08240">
    <property type="entry name" value="ADH_N"/>
    <property type="match status" value="1"/>
</dbReference>
<evidence type="ECO:0000259" key="7">
    <source>
        <dbReference type="SMART" id="SM00829"/>
    </source>
</evidence>
<gene>
    <name evidence="8" type="ORF">BKA16_002478</name>
</gene>
<dbReference type="SUPFAM" id="SSF50129">
    <property type="entry name" value="GroES-like"/>
    <property type="match status" value="1"/>
</dbReference>